<evidence type="ECO:0000313" key="3">
    <source>
        <dbReference type="Proteomes" id="UP000242886"/>
    </source>
</evidence>
<dbReference type="AlphaFoldDB" id="A0A7Z7HQI3"/>
<organism evidence="2 3">
    <name type="scientific">Sterolibacterium denitrificans</name>
    <dbReference type="NCBI Taxonomy" id="157592"/>
    <lineage>
        <taxon>Bacteria</taxon>
        <taxon>Pseudomonadati</taxon>
        <taxon>Pseudomonadota</taxon>
        <taxon>Betaproteobacteria</taxon>
        <taxon>Nitrosomonadales</taxon>
        <taxon>Sterolibacteriaceae</taxon>
        <taxon>Sterolibacterium</taxon>
    </lineage>
</organism>
<proteinExistence type="predicted"/>
<evidence type="ECO:0000256" key="1">
    <source>
        <dbReference type="SAM" id="SignalP"/>
    </source>
</evidence>
<evidence type="ECO:0000313" key="2">
    <source>
        <dbReference type="EMBL" id="SMB24766.1"/>
    </source>
</evidence>
<accession>A0A7Z7HQI3</accession>
<dbReference type="PROSITE" id="PS51257">
    <property type="entry name" value="PROKAR_LIPOPROTEIN"/>
    <property type="match status" value="1"/>
</dbReference>
<dbReference type="Proteomes" id="UP000242886">
    <property type="component" value="Chromosome SDENCHOL"/>
</dbReference>
<reference evidence="2" key="1">
    <citation type="submission" date="2017-03" db="EMBL/GenBank/DDBJ databases">
        <authorList>
            <consortium name="AG Boll"/>
        </authorList>
    </citation>
    <scope>NUCLEOTIDE SEQUENCE [LARGE SCALE GENOMIC DNA]</scope>
    <source>
        <strain evidence="2">Chol</strain>
    </source>
</reference>
<protein>
    <recommendedName>
        <fullName evidence="4">Lipoprotein</fullName>
    </recommendedName>
</protein>
<feature type="chain" id="PRO_5030734322" description="Lipoprotein" evidence="1">
    <location>
        <begin position="19"/>
        <end position="254"/>
    </location>
</feature>
<keyword evidence="1" id="KW-0732">Signal</keyword>
<gene>
    <name evidence="2" type="ORF">SDENCHOL_11132</name>
</gene>
<dbReference type="EMBL" id="LT837803">
    <property type="protein sequence ID" value="SMB24766.1"/>
    <property type="molecule type" value="Genomic_DNA"/>
</dbReference>
<evidence type="ECO:0008006" key="4">
    <source>
        <dbReference type="Google" id="ProtNLM"/>
    </source>
</evidence>
<sequence>MRSIVLSAVMVLSLTACSTAPSTNQPVSGATSPAGALFDPNQLAKSDIDRVADAYRQEIFRSLRVLAEKLYRRNPAEWRKSGAANVQDAVERVMNPAREWRFAELEGRYGTDAVQLAFNEDFRGDRVLALIGGLGGMMHQAFEGKTEFYMLDDLDPQKLYNSARNVEIAVWRLSHRRMADGRLFLLSNEAASSAGVEAGQAAQPANLSFEREFGKIIGHFDLLSRIIADKLNRTVVKVVQSVATAVFLPVVTLR</sequence>
<keyword evidence="3" id="KW-1185">Reference proteome</keyword>
<dbReference type="RefSeq" id="WP_154716354.1">
    <property type="nucleotide sequence ID" value="NZ_LT837803.1"/>
</dbReference>
<name>A0A7Z7HQI3_9PROT</name>
<feature type="signal peptide" evidence="1">
    <location>
        <begin position="1"/>
        <end position="18"/>
    </location>
</feature>